<reference evidence="1 2" key="1">
    <citation type="submission" date="2016-12" db="EMBL/GenBank/DDBJ databases">
        <authorList>
            <person name="Song W.-J."/>
            <person name="Kurnit D.M."/>
        </authorList>
    </citation>
    <scope>NUCLEOTIDE SEQUENCE [LARGE SCALE GENOMIC DNA]</scope>
    <source>
        <strain evidence="1 2">IMCC3135</strain>
    </source>
</reference>
<keyword evidence="2" id="KW-1185">Reference proteome</keyword>
<organism evidence="1 2">
    <name type="scientific">Granulosicoccus antarcticus IMCC3135</name>
    <dbReference type="NCBI Taxonomy" id="1192854"/>
    <lineage>
        <taxon>Bacteria</taxon>
        <taxon>Pseudomonadati</taxon>
        <taxon>Pseudomonadota</taxon>
        <taxon>Gammaproteobacteria</taxon>
        <taxon>Chromatiales</taxon>
        <taxon>Granulosicoccaceae</taxon>
        <taxon>Granulosicoccus</taxon>
    </lineage>
</organism>
<protein>
    <recommendedName>
        <fullName evidence="3">MAE-28990/MAE-18760-like HEPN domain-containing protein</fullName>
    </recommendedName>
</protein>
<dbReference type="EMBL" id="CP018632">
    <property type="protein sequence ID" value="ASJ72096.1"/>
    <property type="molecule type" value="Genomic_DNA"/>
</dbReference>
<evidence type="ECO:0000313" key="1">
    <source>
        <dbReference type="EMBL" id="ASJ72096.1"/>
    </source>
</evidence>
<gene>
    <name evidence="1" type="ORF">IMCC3135_10010</name>
</gene>
<dbReference type="Proteomes" id="UP000250079">
    <property type="component" value="Chromosome"/>
</dbReference>
<evidence type="ECO:0008006" key="3">
    <source>
        <dbReference type="Google" id="ProtNLM"/>
    </source>
</evidence>
<dbReference type="AlphaFoldDB" id="A0A2Z2NL88"/>
<dbReference type="RefSeq" id="WP_088917448.1">
    <property type="nucleotide sequence ID" value="NZ_CP018632.1"/>
</dbReference>
<evidence type="ECO:0000313" key="2">
    <source>
        <dbReference type="Proteomes" id="UP000250079"/>
    </source>
</evidence>
<accession>A0A2Z2NL88</accession>
<dbReference type="KEGG" id="gai:IMCC3135_10010"/>
<sequence>MTTLNEPILGTPKDTGWPYYDHQMMTSHLLREYFDTLNYKSSIGLAVRHGEAFSKFIDSRTTTGSENQKKADLLKKQAVELSSWAVTMKDEGFHDLHVHAFIGIWSSFEAGIENIIATYVERDDDIAEKVIDLFMPKQVSPDARPWSRASSLAVAKRIERLAMKDVSVKRTDVSARYAKMFYFLGLDVEVRDSDAAILAEANCVRNILLHRYGKIESSDVEAFPSLAKWEGKVMHMDQEKFTQYFNSIKTFLMALFDGINAKWPPVA</sequence>
<name>A0A2Z2NL88_9GAMM</name>
<proteinExistence type="predicted"/>
<dbReference type="OrthoDB" id="9180176at2"/>